<dbReference type="PROSITE" id="PS51225">
    <property type="entry name" value="MARVEL"/>
    <property type="match status" value="1"/>
</dbReference>
<comment type="subcellular location">
    <subcellularLocation>
        <location evidence="1">Membrane</location>
        <topology evidence="1">Multi-pass membrane protein</topology>
    </subcellularLocation>
</comment>
<evidence type="ECO:0000256" key="5">
    <source>
        <dbReference type="PROSITE-ProRule" id="PRU00581"/>
    </source>
</evidence>
<protein>
    <recommendedName>
        <fullName evidence="8">MARVEL domain-containing protein</fullName>
    </recommendedName>
</protein>
<keyword evidence="3 7" id="KW-1133">Transmembrane helix</keyword>
<keyword evidence="2 5" id="KW-0812">Transmembrane</keyword>
<sequence>MERGCGDREEKLTEQSREAVSGSSSITNPNYCGPEDEDSPGVRVQQMQCVDEGSMVIVYCNTDYLFSCSGTIRLLQVLLSLCCLLSVVTCDGQDGGDFLSLPKSWLLRLLVFVIVWTSLTGLCLWGVRVTGADQMLPISWWLLDFILYSIFSLSYLVSTSLLANYIEHLKLIENSLPGDLITKFLISVVLGYLCVLLYGLTALVGYRRWRIQCHLFKRRKLLESEDFLEVL</sequence>
<evidence type="ECO:0000256" key="2">
    <source>
        <dbReference type="ARBA" id="ARBA00022692"/>
    </source>
</evidence>
<evidence type="ECO:0000256" key="7">
    <source>
        <dbReference type="SAM" id="Phobius"/>
    </source>
</evidence>
<name>A0A8W8KJV7_MAGGI</name>
<organism evidence="9 10">
    <name type="scientific">Magallana gigas</name>
    <name type="common">Pacific oyster</name>
    <name type="synonym">Crassostrea gigas</name>
    <dbReference type="NCBI Taxonomy" id="29159"/>
    <lineage>
        <taxon>Eukaryota</taxon>
        <taxon>Metazoa</taxon>
        <taxon>Spiralia</taxon>
        <taxon>Lophotrochozoa</taxon>
        <taxon>Mollusca</taxon>
        <taxon>Bivalvia</taxon>
        <taxon>Autobranchia</taxon>
        <taxon>Pteriomorphia</taxon>
        <taxon>Ostreida</taxon>
        <taxon>Ostreoidea</taxon>
        <taxon>Ostreidae</taxon>
        <taxon>Magallana</taxon>
    </lineage>
</organism>
<dbReference type="EnsemblMetazoa" id="G23898.3">
    <property type="protein sequence ID" value="G23898.3:cds"/>
    <property type="gene ID" value="G23898"/>
</dbReference>
<evidence type="ECO:0000313" key="9">
    <source>
        <dbReference type="EnsemblMetazoa" id="G23898.3:cds"/>
    </source>
</evidence>
<reference evidence="9" key="1">
    <citation type="submission" date="2022-08" db="UniProtKB">
        <authorList>
            <consortium name="EnsemblMetazoa"/>
        </authorList>
    </citation>
    <scope>IDENTIFICATION</scope>
    <source>
        <strain evidence="9">05x7-T-G4-1.051#20</strain>
    </source>
</reference>
<feature type="transmembrane region" description="Helical" evidence="7">
    <location>
        <begin position="184"/>
        <end position="206"/>
    </location>
</feature>
<evidence type="ECO:0000256" key="4">
    <source>
        <dbReference type="ARBA" id="ARBA00023136"/>
    </source>
</evidence>
<keyword evidence="10" id="KW-1185">Reference proteome</keyword>
<dbReference type="AlphaFoldDB" id="A0A8W8KJV7"/>
<evidence type="ECO:0000313" key="10">
    <source>
        <dbReference type="Proteomes" id="UP000005408"/>
    </source>
</evidence>
<evidence type="ECO:0000256" key="6">
    <source>
        <dbReference type="SAM" id="MobiDB-lite"/>
    </source>
</evidence>
<feature type="region of interest" description="Disordered" evidence="6">
    <location>
        <begin position="1"/>
        <end position="39"/>
    </location>
</feature>
<accession>A0A8W8KJV7</accession>
<evidence type="ECO:0000256" key="3">
    <source>
        <dbReference type="ARBA" id="ARBA00022989"/>
    </source>
</evidence>
<feature type="compositionally biased region" description="Basic and acidic residues" evidence="6">
    <location>
        <begin position="1"/>
        <end position="17"/>
    </location>
</feature>
<feature type="compositionally biased region" description="Polar residues" evidence="6">
    <location>
        <begin position="21"/>
        <end position="30"/>
    </location>
</feature>
<dbReference type="OrthoDB" id="6347385at2759"/>
<dbReference type="InterPro" id="IPR008253">
    <property type="entry name" value="Marvel"/>
</dbReference>
<dbReference type="EnsemblMetazoa" id="G23898.2">
    <property type="protein sequence ID" value="G23898.2:cds"/>
    <property type="gene ID" value="G23898"/>
</dbReference>
<feature type="transmembrane region" description="Helical" evidence="7">
    <location>
        <begin position="139"/>
        <end position="164"/>
    </location>
</feature>
<evidence type="ECO:0000256" key="1">
    <source>
        <dbReference type="ARBA" id="ARBA00004141"/>
    </source>
</evidence>
<evidence type="ECO:0000259" key="8">
    <source>
        <dbReference type="PROSITE" id="PS51225"/>
    </source>
</evidence>
<keyword evidence="4 5" id="KW-0472">Membrane</keyword>
<dbReference type="EnsemblMetazoa" id="G23898.1">
    <property type="protein sequence ID" value="G23898.1:cds"/>
    <property type="gene ID" value="G23898"/>
</dbReference>
<feature type="domain" description="MARVEL" evidence="8">
    <location>
        <begin position="64"/>
        <end position="210"/>
    </location>
</feature>
<dbReference type="GO" id="GO:0016020">
    <property type="term" value="C:membrane"/>
    <property type="evidence" value="ECO:0007669"/>
    <property type="project" value="UniProtKB-SubCell"/>
</dbReference>
<proteinExistence type="predicted"/>
<dbReference type="Proteomes" id="UP000005408">
    <property type="component" value="Unassembled WGS sequence"/>
</dbReference>
<dbReference type="OMA" id="ELRIFIF"/>
<feature type="transmembrane region" description="Helical" evidence="7">
    <location>
        <begin position="105"/>
        <end position="127"/>
    </location>
</feature>
<dbReference type="EnsemblMetazoa" id="G23898.4">
    <property type="protein sequence ID" value="G23898.4:cds"/>
    <property type="gene ID" value="G23898"/>
</dbReference>